<dbReference type="GO" id="GO:0005829">
    <property type="term" value="C:cytosol"/>
    <property type="evidence" value="ECO:0007669"/>
    <property type="project" value="TreeGrafter"/>
</dbReference>
<dbReference type="HAMAP" id="MF_00652">
    <property type="entry name" value="UPF0246"/>
    <property type="match status" value="1"/>
</dbReference>
<comment type="similarity">
    <text evidence="1">Belongs to the UPF0246 family.</text>
</comment>
<dbReference type="Pfam" id="PF03883">
    <property type="entry name" value="H2O2_YaaD"/>
    <property type="match status" value="1"/>
</dbReference>
<dbReference type="InterPro" id="IPR005583">
    <property type="entry name" value="YaaA"/>
</dbReference>
<dbReference type="GO" id="GO:0033194">
    <property type="term" value="P:response to hydroperoxide"/>
    <property type="evidence" value="ECO:0007669"/>
    <property type="project" value="TreeGrafter"/>
</dbReference>
<dbReference type="AlphaFoldDB" id="A0A327XZF0"/>
<organism evidence="2 3">
    <name type="scientific">Salipiger aestuarii</name>
    <dbReference type="NCBI Taxonomy" id="568098"/>
    <lineage>
        <taxon>Bacteria</taxon>
        <taxon>Pseudomonadati</taxon>
        <taxon>Pseudomonadota</taxon>
        <taxon>Alphaproteobacteria</taxon>
        <taxon>Rhodobacterales</taxon>
        <taxon>Roseobacteraceae</taxon>
        <taxon>Salipiger</taxon>
    </lineage>
</organism>
<sequence>MLILLSPAKNVNETRAAGHATTVPRFLDEAEDLVSVARTWSAQDISQIMKVSGALAALNVDRFADWTRTGDCAAGLLFDGDVARELEFGTLDEDAQQSAAVRLRFLSGLYGLLRPSDGVCAYRMEMGRKIPGHPAGTLYEFWDTKISEAIVEDAAAAGAGAIMNLASEEYSKAVKPSALGDLALVSPRFEDMTGGKRRVIGVAAKRARGAMARWVLQTGATDPADIQAFDVGGYAFDPATSEPGRPVFLRG</sequence>
<dbReference type="PANTHER" id="PTHR30283">
    <property type="entry name" value="PEROXIDE STRESS RESPONSE PROTEIN YAAA"/>
    <property type="match status" value="1"/>
</dbReference>
<proteinExistence type="inferred from homology"/>
<protein>
    <recommendedName>
        <fullName evidence="1">UPF0246 protein ATI53_102924</fullName>
    </recommendedName>
</protein>
<evidence type="ECO:0000313" key="3">
    <source>
        <dbReference type="Proteomes" id="UP000249165"/>
    </source>
</evidence>
<dbReference type="PANTHER" id="PTHR30283:SF4">
    <property type="entry name" value="PEROXIDE STRESS RESISTANCE PROTEIN YAAA"/>
    <property type="match status" value="1"/>
</dbReference>
<name>A0A327XZF0_9RHOB</name>
<dbReference type="Proteomes" id="UP000249165">
    <property type="component" value="Unassembled WGS sequence"/>
</dbReference>
<reference evidence="2 3" key="1">
    <citation type="submission" date="2018-06" db="EMBL/GenBank/DDBJ databases">
        <title>Genomic Encyclopedia of Archaeal and Bacterial Type Strains, Phase II (KMG-II): from individual species to whole genera.</title>
        <authorList>
            <person name="Goeker M."/>
        </authorList>
    </citation>
    <scope>NUCLEOTIDE SEQUENCE [LARGE SCALE GENOMIC DNA]</scope>
    <source>
        <strain evidence="2 3">DSM 22011</strain>
    </source>
</reference>
<gene>
    <name evidence="2" type="ORF">ATI53_102924</name>
</gene>
<evidence type="ECO:0000256" key="1">
    <source>
        <dbReference type="HAMAP-Rule" id="MF_00652"/>
    </source>
</evidence>
<dbReference type="EMBL" id="QLMG01000029">
    <property type="protein sequence ID" value="RAK14130.1"/>
    <property type="molecule type" value="Genomic_DNA"/>
</dbReference>
<accession>A0A327XZF0</accession>
<dbReference type="RefSeq" id="WP_111550725.1">
    <property type="nucleotide sequence ID" value="NZ_LIQE01000024.1"/>
</dbReference>
<dbReference type="OrthoDB" id="9777133at2"/>
<comment type="caution">
    <text evidence="2">The sequence shown here is derived from an EMBL/GenBank/DDBJ whole genome shotgun (WGS) entry which is preliminary data.</text>
</comment>
<evidence type="ECO:0000313" key="2">
    <source>
        <dbReference type="EMBL" id="RAK14130.1"/>
    </source>
</evidence>
<keyword evidence="3" id="KW-1185">Reference proteome</keyword>